<dbReference type="Proteomes" id="UP000241797">
    <property type="component" value="Segment"/>
</dbReference>
<reference evidence="1 2" key="1">
    <citation type="submission" date="2018-03" db="EMBL/GenBank/DDBJ databases">
        <title>Isolation, the biological characteristics and genomics of two new strains of lysate Staphylococcus aureus phage.</title>
        <authorList>
            <person name="Jin X."/>
            <person name="Zhang C."/>
        </authorList>
    </citation>
    <scope>NUCLEOTIDE SEQUENCE [LARGE SCALE GENOMIC DNA]</scope>
</reference>
<dbReference type="GeneID" id="54990115"/>
<dbReference type="EMBL" id="MH078572">
    <property type="protein sequence ID" value="AVP40363.1"/>
    <property type="molecule type" value="Genomic_DNA"/>
</dbReference>
<sequence length="37" mass="4118">MQEILGFVEFATEELHGEFLGQFLALGDTCTLEEDLA</sequence>
<proteinExistence type="predicted"/>
<keyword evidence="2" id="KW-1185">Reference proteome</keyword>
<evidence type="ECO:0000313" key="1">
    <source>
        <dbReference type="EMBL" id="AVP40363.1"/>
    </source>
</evidence>
<accession>A0A2P1MXR2</accession>
<organism evidence="1 2">
    <name type="scientific">Staphylococcus phage phiSA_BS1</name>
    <dbReference type="NCBI Taxonomy" id="2126734"/>
    <lineage>
        <taxon>Viruses</taxon>
        <taxon>Duplodnaviria</taxon>
        <taxon>Heunggongvirae</taxon>
        <taxon>Uroviricota</taxon>
        <taxon>Caudoviricetes</taxon>
        <taxon>Herelleviridae</taxon>
        <taxon>Twortvirinae</taxon>
        <taxon>Baoshanvirus</taxon>
        <taxon>Baoshanvirus BS1</taxon>
    </lineage>
</organism>
<dbReference type="RefSeq" id="YP_009799626.1">
    <property type="nucleotide sequence ID" value="NC_047945.1"/>
</dbReference>
<dbReference type="KEGG" id="vg:54990115"/>
<protein>
    <submittedName>
        <fullName evidence="1">Uncharacterized protein</fullName>
    </submittedName>
</protein>
<name>A0A2P1MXR2_9CAUD</name>
<evidence type="ECO:0000313" key="2">
    <source>
        <dbReference type="Proteomes" id="UP000241797"/>
    </source>
</evidence>